<evidence type="ECO:0000313" key="1">
    <source>
        <dbReference type="EMBL" id="SHN78270.1"/>
    </source>
</evidence>
<name>A0A1M7U5Y1_9BRAD</name>
<accession>A0A1M7U5Y1</accession>
<keyword evidence="2" id="KW-1185">Reference proteome</keyword>
<sequence>MSKFAIGDKVDRATDDHGSGVVVAVFSTDDGNFRYALDMDGYGTLQFLTEEKLVVHPCY</sequence>
<dbReference type="Proteomes" id="UP000184096">
    <property type="component" value="Chromosome I"/>
</dbReference>
<evidence type="ECO:0008006" key="3">
    <source>
        <dbReference type="Google" id="ProtNLM"/>
    </source>
</evidence>
<dbReference type="AlphaFoldDB" id="A0A1M7U5Y1"/>
<evidence type="ECO:0000313" key="2">
    <source>
        <dbReference type="Proteomes" id="UP000184096"/>
    </source>
</evidence>
<protein>
    <recommendedName>
        <fullName evidence="3">DUF4926 domain-containing protein</fullName>
    </recommendedName>
</protein>
<organism evidence="1 2">
    <name type="scientific">Bradyrhizobium erythrophlei</name>
    <dbReference type="NCBI Taxonomy" id="1437360"/>
    <lineage>
        <taxon>Bacteria</taxon>
        <taxon>Pseudomonadati</taxon>
        <taxon>Pseudomonadota</taxon>
        <taxon>Alphaproteobacteria</taxon>
        <taxon>Hyphomicrobiales</taxon>
        <taxon>Nitrobacteraceae</taxon>
        <taxon>Bradyrhizobium</taxon>
    </lineage>
</organism>
<reference evidence="2" key="1">
    <citation type="submission" date="2016-11" db="EMBL/GenBank/DDBJ databases">
        <authorList>
            <person name="Varghese N."/>
            <person name="Submissions S."/>
        </authorList>
    </citation>
    <scope>NUCLEOTIDE SEQUENCE [LARGE SCALE GENOMIC DNA]</scope>
    <source>
        <strain evidence="2">GAS401</strain>
    </source>
</reference>
<proteinExistence type="predicted"/>
<dbReference type="EMBL" id="LT670849">
    <property type="protein sequence ID" value="SHN78270.1"/>
    <property type="molecule type" value="Genomic_DNA"/>
</dbReference>
<gene>
    <name evidence="1" type="ORF">SAMN05444170_3624</name>
</gene>